<name>A0AA36N0Z7_9DINO</name>
<comment type="similarity">
    <text evidence="1">Belongs to the CWF19 family.</text>
</comment>
<evidence type="ECO:0000256" key="4">
    <source>
        <dbReference type="SAM" id="MobiDB-lite"/>
    </source>
</evidence>
<sequence>MTCGCCAKDGGSIVEDRQDSRPFFCRKSCGLDEETDFLFCDPAGVCFEDTLAAVDQKDRLSFRFAGSSNLAALRWRFVWGASPKVADSNGTTLLHVAARAGSFQIVKDLVLRSIDVNSVDCAGWTPLHVASCMGRQDVSLYLLQMGAKSTRTSRGHTAESLCSHPHTKEVVVGFEERRPRVTQVGLPMRTAQNFEISSSEMGASLHFEPFFVPREPALHEPRHREDALHWPREPQVDVDFFGSMGKEREKDGKLKPDPEKVKVSEKEYNPFLRGEESNLPVPESASASSIPKDLCVGAAWAGKNDWRKRAQRRQAADNERDEPRKQAASPSRAKREVPKDDVLRGPTGGGWRAKKAKLSDGVLLPDQWLQPPHDEGEKGNAFTLPPPDPEQNVKVLEEVDAAGRSKKLLGTVQSTSVHTKGRNKRGNANAVPAGKDKKGSQGYYEDDNVSLTELLRRERVEGVQDYDSNFGKHILKRGDKFKMLDEDEDEAYALGWYENKDKKMDERKGAEKRLQQEKNDKNRVQVNLERCAFCMDSKKFFRKGAIMSVSPHAYLCVEAQNRCVVPGQVVIVPQEHAMAMTDVDEAALVDIRNYQKCLISFFESEQPPRAVLFVESSVHRVSRDKALLGAGPHCCITAYPIEMELLVQARTYWKKAFDEAENEFETSHKKVIDTDSKGGVRTAVPKGFPYIHVDFSLGGGFAHVVDNVVDFPKDFVQHVMAGMCELTILDRAYTCKEEYRDACTDLKERFAKDFDWTQALQS</sequence>
<evidence type="ECO:0000313" key="8">
    <source>
        <dbReference type="Proteomes" id="UP001178507"/>
    </source>
</evidence>
<proteinExistence type="inferred from homology"/>
<dbReference type="PANTHER" id="PTHR12072">
    <property type="entry name" value="CWF19, CELL CYCLE CONTROL PROTEIN"/>
    <property type="match status" value="1"/>
</dbReference>
<dbReference type="Pfam" id="PF04677">
    <property type="entry name" value="CwfJ_C_1"/>
    <property type="match status" value="1"/>
</dbReference>
<dbReference type="Pfam" id="PF12796">
    <property type="entry name" value="Ank_2"/>
    <property type="match status" value="1"/>
</dbReference>
<reference evidence="7" key="1">
    <citation type="submission" date="2023-08" db="EMBL/GenBank/DDBJ databases">
        <authorList>
            <person name="Chen Y."/>
            <person name="Shah S."/>
            <person name="Dougan E. K."/>
            <person name="Thang M."/>
            <person name="Chan C."/>
        </authorList>
    </citation>
    <scope>NUCLEOTIDE SEQUENCE</scope>
</reference>
<dbReference type="GO" id="GO:0071014">
    <property type="term" value="C:post-mRNA release spliceosomal complex"/>
    <property type="evidence" value="ECO:0007669"/>
    <property type="project" value="TreeGrafter"/>
</dbReference>
<evidence type="ECO:0000256" key="3">
    <source>
        <dbReference type="SAM" id="Coils"/>
    </source>
</evidence>
<feature type="compositionally biased region" description="Basic and acidic residues" evidence="4">
    <location>
        <begin position="333"/>
        <end position="343"/>
    </location>
</feature>
<dbReference type="PANTHER" id="PTHR12072:SF5">
    <property type="entry name" value="CWF19-LIKE PROTEIN 2"/>
    <property type="match status" value="1"/>
</dbReference>
<dbReference type="SMART" id="SM00248">
    <property type="entry name" value="ANK"/>
    <property type="match status" value="2"/>
</dbReference>
<comment type="caution">
    <text evidence="7">The sequence shown here is derived from an EMBL/GenBank/DDBJ whole genome shotgun (WGS) entry which is preliminary data.</text>
</comment>
<keyword evidence="8" id="KW-1185">Reference proteome</keyword>
<dbReference type="PROSITE" id="PS50297">
    <property type="entry name" value="ANK_REP_REGION"/>
    <property type="match status" value="2"/>
</dbReference>
<feature type="coiled-coil region" evidence="3">
    <location>
        <begin position="500"/>
        <end position="527"/>
    </location>
</feature>
<feature type="domain" description="Cwf19-like C-terminal" evidence="6">
    <location>
        <begin position="519"/>
        <end position="621"/>
    </location>
</feature>
<dbReference type="InterPro" id="IPR040194">
    <property type="entry name" value="Cwf19-like"/>
</dbReference>
<evidence type="ECO:0000259" key="5">
    <source>
        <dbReference type="Pfam" id="PF04676"/>
    </source>
</evidence>
<evidence type="ECO:0000313" key="7">
    <source>
        <dbReference type="EMBL" id="CAJ1388077.1"/>
    </source>
</evidence>
<dbReference type="Gene3D" id="1.25.40.20">
    <property type="entry name" value="Ankyrin repeat-containing domain"/>
    <property type="match status" value="1"/>
</dbReference>
<dbReference type="SUPFAM" id="SSF48403">
    <property type="entry name" value="Ankyrin repeat"/>
    <property type="match status" value="1"/>
</dbReference>
<gene>
    <name evidence="7" type="ORF">EVOR1521_LOCUS14019</name>
</gene>
<dbReference type="EMBL" id="CAUJNA010001635">
    <property type="protein sequence ID" value="CAJ1388077.1"/>
    <property type="molecule type" value="Genomic_DNA"/>
</dbReference>
<keyword evidence="2" id="KW-0040">ANK repeat</keyword>
<evidence type="ECO:0000259" key="6">
    <source>
        <dbReference type="Pfam" id="PF04677"/>
    </source>
</evidence>
<evidence type="ECO:0000256" key="1">
    <source>
        <dbReference type="ARBA" id="ARBA00006795"/>
    </source>
</evidence>
<dbReference type="Pfam" id="PF04676">
    <property type="entry name" value="CwfJ_C_2"/>
    <property type="match status" value="1"/>
</dbReference>
<feature type="domain" description="Cwf19-like protein C-terminal" evidence="5">
    <location>
        <begin position="666"/>
        <end position="757"/>
    </location>
</feature>
<feature type="repeat" description="ANK" evidence="2">
    <location>
        <begin position="89"/>
        <end position="121"/>
    </location>
</feature>
<dbReference type="Proteomes" id="UP001178507">
    <property type="component" value="Unassembled WGS sequence"/>
</dbReference>
<dbReference type="InterPro" id="IPR002110">
    <property type="entry name" value="Ankyrin_rpt"/>
</dbReference>
<dbReference type="PROSITE" id="PS50088">
    <property type="entry name" value="ANK_REPEAT"/>
    <property type="match status" value="2"/>
</dbReference>
<keyword evidence="3" id="KW-0175">Coiled coil</keyword>
<dbReference type="AlphaFoldDB" id="A0AA36N0Z7"/>
<feature type="region of interest" description="Disordered" evidence="4">
    <location>
        <begin position="305"/>
        <end position="390"/>
    </location>
</feature>
<dbReference type="GO" id="GO:0000398">
    <property type="term" value="P:mRNA splicing, via spliceosome"/>
    <property type="evidence" value="ECO:0007669"/>
    <property type="project" value="TreeGrafter"/>
</dbReference>
<feature type="compositionally biased region" description="Basic and acidic residues" evidence="4">
    <location>
        <begin position="305"/>
        <end position="325"/>
    </location>
</feature>
<evidence type="ECO:0000256" key="2">
    <source>
        <dbReference type="PROSITE-ProRule" id="PRU00023"/>
    </source>
</evidence>
<accession>A0AA36N0Z7</accession>
<dbReference type="InterPro" id="IPR006767">
    <property type="entry name" value="Cwf19-like_C_dom-2"/>
</dbReference>
<dbReference type="InterPro" id="IPR006768">
    <property type="entry name" value="Cwf19-like_C_dom-1"/>
</dbReference>
<dbReference type="InterPro" id="IPR036770">
    <property type="entry name" value="Ankyrin_rpt-contain_sf"/>
</dbReference>
<feature type="compositionally biased region" description="Basic and acidic residues" evidence="4">
    <location>
        <begin position="245"/>
        <end position="276"/>
    </location>
</feature>
<protein>
    <submittedName>
        <fullName evidence="7">Uncharacterized protein</fullName>
    </submittedName>
</protein>
<feature type="region of interest" description="Disordered" evidence="4">
    <location>
        <begin position="414"/>
        <end position="443"/>
    </location>
</feature>
<organism evidence="7 8">
    <name type="scientific">Effrenium voratum</name>
    <dbReference type="NCBI Taxonomy" id="2562239"/>
    <lineage>
        <taxon>Eukaryota</taxon>
        <taxon>Sar</taxon>
        <taxon>Alveolata</taxon>
        <taxon>Dinophyceae</taxon>
        <taxon>Suessiales</taxon>
        <taxon>Symbiodiniaceae</taxon>
        <taxon>Effrenium</taxon>
    </lineage>
</organism>
<feature type="region of interest" description="Disordered" evidence="4">
    <location>
        <begin position="244"/>
        <end position="288"/>
    </location>
</feature>
<feature type="repeat" description="ANK" evidence="2">
    <location>
        <begin position="122"/>
        <end position="154"/>
    </location>
</feature>